<reference evidence="2" key="1">
    <citation type="journal article" date="2021" name="Proc. Natl. Acad. Sci. U.S.A.">
        <title>A Catalog of Tens of Thousands of Viruses from Human Metagenomes Reveals Hidden Associations with Chronic Diseases.</title>
        <authorList>
            <person name="Tisza M.J."/>
            <person name="Buck C.B."/>
        </authorList>
    </citation>
    <scope>NUCLEOTIDE SEQUENCE</scope>
    <source>
        <strain evidence="2">CtuAx8</strain>
    </source>
</reference>
<accession>A0A8S5PZU6</accession>
<protein>
    <submittedName>
        <fullName evidence="2">Uncharacterized protein</fullName>
    </submittedName>
</protein>
<proteinExistence type="predicted"/>
<keyword evidence="1" id="KW-1133">Transmembrane helix</keyword>
<sequence length="36" mass="4156">MNEQKKEIHKAKMEQRKSKLLNILLGGTVIYLASKN</sequence>
<dbReference type="EMBL" id="BK015545">
    <property type="protein sequence ID" value="DAE12248.1"/>
    <property type="molecule type" value="Genomic_DNA"/>
</dbReference>
<feature type="transmembrane region" description="Helical" evidence="1">
    <location>
        <begin position="20"/>
        <end position="35"/>
    </location>
</feature>
<evidence type="ECO:0000256" key="1">
    <source>
        <dbReference type="SAM" id="Phobius"/>
    </source>
</evidence>
<keyword evidence="1" id="KW-0812">Transmembrane</keyword>
<keyword evidence="1" id="KW-0472">Membrane</keyword>
<organism evidence="2">
    <name type="scientific">Myoviridae sp. ctuAx8</name>
    <dbReference type="NCBI Taxonomy" id="2825199"/>
    <lineage>
        <taxon>Viruses</taxon>
        <taxon>Duplodnaviria</taxon>
        <taxon>Heunggongvirae</taxon>
        <taxon>Uroviricota</taxon>
        <taxon>Caudoviricetes</taxon>
    </lineage>
</organism>
<name>A0A8S5PZU6_9CAUD</name>
<evidence type="ECO:0000313" key="2">
    <source>
        <dbReference type="EMBL" id="DAE12248.1"/>
    </source>
</evidence>